<protein>
    <submittedName>
        <fullName evidence="11">Epimerase</fullName>
    </submittedName>
</protein>
<name>A0A1S2VHX6_9BACT</name>
<dbReference type="InterPro" id="IPR029044">
    <property type="entry name" value="Nucleotide-diphossugar_trans"/>
</dbReference>
<organism evidence="11 12">
    <name type="scientific">Arsenicibacter rosenii</name>
    <dbReference type="NCBI Taxonomy" id="1750698"/>
    <lineage>
        <taxon>Bacteria</taxon>
        <taxon>Pseudomonadati</taxon>
        <taxon>Bacteroidota</taxon>
        <taxon>Cytophagia</taxon>
        <taxon>Cytophagales</taxon>
        <taxon>Spirosomataceae</taxon>
        <taxon>Arsenicibacter</taxon>
    </lineage>
</organism>
<reference evidence="11 12" key="1">
    <citation type="submission" date="2016-10" db="EMBL/GenBank/DDBJ databases">
        <title>Arsenicibacter rosenii gen. nov., sp. nov., an efficient arsenic-methylating bacterium isolated from an arsenic-contaminated paddy soil.</title>
        <authorList>
            <person name="Huang K."/>
        </authorList>
    </citation>
    <scope>NUCLEOTIDE SEQUENCE [LARGE SCALE GENOMIC DNA]</scope>
    <source>
        <strain evidence="11 12">SM-1</strain>
    </source>
</reference>
<keyword evidence="2" id="KW-0328">Glycosyltransferase</keyword>
<dbReference type="Proteomes" id="UP000181790">
    <property type="component" value="Unassembled WGS sequence"/>
</dbReference>
<keyword evidence="6 8" id="KW-1133">Transmembrane helix</keyword>
<evidence type="ECO:0000256" key="2">
    <source>
        <dbReference type="ARBA" id="ARBA00022676"/>
    </source>
</evidence>
<evidence type="ECO:0000256" key="4">
    <source>
        <dbReference type="ARBA" id="ARBA00022692"/>
    </source>
</evidence>
<feature type="domain" description="NAD-dependent epimerase/dehydratase" evidence="10">
    <location>
        <begin position="20"/>
        <end position="256"/>
    </location>
</feature>
<dbReference type="PANTHER" id="PTHR48090:SF3">
    <property type="entry name" value="UNDECAPRENYL-PHOSPHATE 4-DEOXY-4-FORMAMIDO-L-ARABINOSE TRANSFERASE"/>
    <property type="match status" value="1"/>
</dbReference>
<dbReference type="Pfam" id="PF01370">
    <property type="entry name" value="Epimerase"/>
    <property type="match status" value="1"/>
</dbReference>
<dbReference type="InterPro" id="IPR001173">
    <property type="entry name" value="Glyco_trans_2-like"/>
</dbReference>
<dbReference type="SUPFAM" id="SSF51735">
    <property type="entry name" value="NAD(P)-binding Rossmann-fold domains"/>
    <property type="match status" value="1"/>
</dbReference>
<dbReference type="GO" id="GO:0009103">
    <property type="term" value="P:lipopolysaccharide biosynthetic process"/>
    <property type="evidence" value="ECO:0007669"/>
    <property type="project" value="UniProtKB-KW"/>
</dbReference>
<evidence type="ECO:0000256" key="7">
    <source>
        <dbReference type="ARBA" id="ARBA00023136"/>
    </source>
</evidence>
<keyword evidence="7 8" id="KW-0472">Membrane</keyword>
<dbReference type="GO" id="GO:0016757">
    <property type="term" value="F:glycosyltransferase activity"/>
    <property type="evidence" value="ECO:0007669"/>
    <property type="project" value="UniProtKB-KW"/>
</dbReference>
<dbReference type="EMBL" id="MORL01000007">
    <property type="protein sequence ID" value="OIN58354.1"/>
    <property type="molecule type" value="Genomic_DNA"/>
</dbReference>
<evidence type="ECO:0000256" key="1">
    <source>
        <dbReference type="ARBA" id="ARBA00022475"/>
    </source>
</evidence>
<keyword evidence="12" id="KW-1185">Reference proteome</keyword>
<evidence type="ECO:0000256" key="8">
    <source>
        <dbReference type="SAM" id="Phobius"/>
    </source>
</evidence>
<dbReference type="PANTHER" id="PTHR48090">
    <property type="entry name" value="UNDECAPRENYL-PHOSPHATE 4-DEOXY-4-FORMAMIDO-L-ARABINOSE TRANSFERASE-RELATED"/>
    <property type="match status" value="1"/>
</dbReference>
<evidence type="ECO:0000259" key="9">
    <source>
        <dbReference type="Pfam" id="PF00535"/>
    </source>
</evidence>
<keyword evidence="1" id="KW-1003">Cell membrane</keyword>
<feature type="transmembrane region" description="Helical" evidence="8">
    <location>
        <begin position="604"/>
        <end position="630"/>
    </location>
</feature>
<feature type="domain" description="Glycosyltransferase 2-like" evidence="9">
    <location>
        <begin position="350"/>
        <end position="510"/>
    </location>
</feature>
<evidence type="ECO:0000256" key="3">
    <source>
        <dbReference type="ARBA" id="ARBA00022679"/>
    </source>
</evidence>
<dbReference type="CDD" id="cd04187">
    <property type="entry name" value="DPM1_like_bac"/>
    <property type="match status" value="1"/>
</dbReference>
<evidence type="ECO:0000313" key="11">
    <source>
        <dbReference type="EMBL" id="OIN58354.1"/>
    </source>
</evidence>
<evidence type="ECO:0000256" key="5">
    <source>
        <dbReference type="ARBA" id="ARBA00022985"/>
    </source>
</evidence>
<dbReference type="SUPFAM" id="SSF53448">
    <property type="entry name" value="Nucleotide-diphospho-sugar transferases"/>
    <property type="match status" value="1"/>
</dbReference>
<keyword evidence="4 8" id="KW-0812">Transmembrane</keyword>
<feature type="transmembrane region" description="Helical" evidence="8">
    <location>
        <begin position="571"/>
        <end position="592"/>
    </location>
</feature>
<dbReference type="OrthoDB" id="9807778at2"/>
<evidence type="ECO:0000259" key="10">
    <source>
        <dbReference type="Pfam" id="PF01370"/>
    </source>
</evidence>
<dbReference type="Gene3D" id="3.90.550.10">
    <property type="entry name" value="Spore Coat Polysaccharide Biosynthesis Protein SpsA, Chain A"/>
    <property type="match status" value="1"/>
</dbReference>
<sequence>MTNSTAGLLHDAILKLNGPVFVFGASGFIGANLFEQLFRARQQAGQTDVYALTHDATKAWRLKLLDVPAENIIHCDITSINSVKETFDRYKPQTIFNLAAYGAYSKQKNVSLTYETNVIGTVNILENCSPDMVYIHAGSSSEYGFNCTAPKETDPVQPNSHYAVSKVSGAYVLEYYAKLHNLNTLNLRLYSIYGGWEEPDRLIPRLVEEANQGKLPPLVSPDISRDFVYIDDCVYAFVQAALHVKSGISGRSYNIATGRKTTMRDLVEVTRKAFSIKTEPVWGSMNNRNWDLAEWYGDPTASEQDLNWKATTSLADGLLKTAAWQNANSYADRVLPAFKTPSLNPVITPIIACYKDAQAIPFMYERLVKTFNDMKVRYEIIFVNDNSPDNTDEVLEQICAKDPNVIAIKHSRNFGSQSAFLSGMEISTGDMVVLMDGDLQDPPEVIPQLYAKWQEGYDVVYGVRVQREMKPWLHFFYKTFYRIFKNLSYINIPTDAGDFSIIDRKVVRELVSLPETEQFLRGLRAWVGFKQIGVNYVRPERMFGVSTNNWRKNIAWARKAIFSFSFVPLELMVYSGFALTGLSILGVLWQILAKFIFYPETPAGLSTVIILVTFFGGINLLGISFLGEYISKIFEETKKRPKFIRTRVQKGIKVYKTAAEISTLIDQRKSK</sequence>
<keyword evidence="3" id="KW-0808">Transferase</keyword>
<dbReference type="AlphaFoldDB" id="A0A1S2VHX6"/>
<evidence type="ECO:0000256" key="6">
    <source>
        <dbReference type="ARBA" id="ARBA00022989"/>
    </source>
</evidence>
<feature type="transmembrane region" description="Helical" evidence="8">
    <location>
        <begin position="12"/>
        <end position="34"/>
    </location>
</feature>
<accession>A0A1S2VHX6</accession>
<dbReference type="InterPro" id="IPR036291">
    <property type="entry name" value="NAD(P)-bd_dom_sf"/>
</dbReference>
<dbReference type="GO" id="GO:0005886">
    <property type="term" value="C:plasma membrane"/>
    <property type="evidence" value="ECO:0007669"/>
    <property type="project" value="TreeGrafter"/>
</dbReference>
<comment type="caution">
    <text evidence="11">The sequence shown here is derived from an EMBL/GenBank/DDBJ whole genome shotgun (WGS) entry which is preliminary data.</text>
</comment>
<keyword evidence="5" id="KW-0448">Lipopolysaccharide biosynthesis</keyword>
<evidence type="ECO:0000313" key="12">
    <source>
        <dbReference type="Proteomes" id="UP000181790"/>
    </source>
</evidence>
<proteinExistence type="predicted"/>
<dbReference type="Pfam" id="PF00535">
    <property type="entry name" value="Glycos_transf_2"/>
    <property type="match status" value="1"/>
</dbReference>
<dbReference type="Gene3D" id="3.40.50.720">
    <property type="entry name" value="NAD(P)-binding Rossmann-like Domain"/>
    <property type="match status" value="1"/>
</dbReference>
<dbReference type="InterPro" id="IPR001509">
    <property type="entry name" value="Epimerase_deHydtase"/>
</dbReference>
<gene>
    <name evidence="11" type="ORF">BLX24_15285</name>
</gene>
<dbReference type="RefSeq" id="WP_071504025.1">
    <property type="nucleotide sequence ID" value="NZ_MORL01000007.1"/>
</dbReference>
<dbReference type="InterPro" id="IPR050256">
    <property type="entry name" value="Glycosyltransferase_2"/>
</dbReference>